<feature type="compositionally biased region" description="Polar residues" evidence="1">
    <location>
        <begin position="202"/>
        <end position="212"/>
    </location>
</feature>
<sequence>MLVKTLCFIVLMSVSEARFLNNGGRNTFFSTSQSSTSMGMMNGECRVENGIIYDGDSKRQMTAIEQAELSAYFQQLQQWQYSSTMSFMEKMKKSMRSMFDFQHHMYSKIFSGEIDFPFGSTPFFQMEPIPMMEMGSMPTPPCLCRSVPCSSRVAEEFEGTAQPSQQPAQGPVPQQTQPLHQAQPQPQPQQLQARPRSKRSTIYHQTTSSASGNYPGRHRTTKTPKIRVLSRSKTTRFGPIYRSGSFSHSSQTTRYFKPFNKGKKPTTVYLSQPVAQYPSTNTGLYTQPRTVIYSDPYTGGLHQHSTATGPGYSSVSHTYSYGNGAPDTRSMMEMAGTQGILASMQQEMDDLML</sequence>
<keyword evidence="3" id="KW-1185">Reference proteome</keyword>
<feature type="chain" id="PRO_5042200038" evidence="2">
    <location>
        <begin position="18"/>
        <end position="353"/>
    </location>
</feature>
<feature type="signal peptide" evidence="2">
    <location>
        <begin position="1"/>
        <end position="17"/>
    </location>
</feature>
<feature type="region of interest" description="Disordered" evidence="1">
    <location>
        <begin position="155"/>
        <end position="228"/>
    </location>
</feature>
<protein>
    <submittedName>
        <fullName evidence="4">Uncharacterized protein</fullName>
    </submittedName>
</protein>
<evidence type="ECO:0000256" key="1">
    <source>
        <dbReference type="SAM" id="MobiDB-lite"/>
    </source>
</evidence>
<evidence type="ECO:0000313" key="4">
    <source>
        <dbReference type="WBParaSite" id="MBELARI_LOCUS16013"/>
    </source>
</evidence>
<proteinExistence type="predicted"/>
<feature type="compositionally biased region" description="Low complexity" evidence="1">
    <location>
        <begin position="173"/>
        <end position="194"/>
    </location>
</feature>
<dbReference type="Proteomes" id="UP000887575">
    <property type="component" value="Unassembled WGS sequence"/>
</dbReference>
<reference evidence="4" key="1">
    <citation type="submission" date="2024-02" db="UniProtKB">
        <authorList>
            <consortium name="WormBaseParasite"/>
        </authorList>
    </citation>
    <scope>IDENTIFICATION</scope>
</reference>
<dbReference type="InterPro" id="IPR038412">
    <property type="entry name" value="Pepsin-I3_sf"/>
</dbReference>
<dbReference type="WBParaSite" id="MBELARI_LOCUS16013">
    <property type="protein sequence ID" value="MBELARI_LOCUS16013"/>
    <property type="gene ID" value="MBELARI_LOCUS16013"/>
</dbReference>
<feature type="compositionally biased region" description="Basic residues" evidence="1">
    <location>
        <begin position="216"/>
        <end position="228"/>
    </location>
</feature>
<dbReference type="Gene3D" id="3.30.1120.50">
    <property type="entry name" value="Pepsin inhibitor-3"/>
    <property type="match status" value="1"/>
</dbReference>
<evidence type="ECO:0000313" key="3">
    <source>
        <dbReference type="Proteomes" id="UP000887575"/>
    </source>
</evidence>
<evidence type="ECO:0000256" key="2">
    <source>
        <dbReference type="SAM" id="SignalP"/>
    </source>
</evidence>
<accession>A0AAF3EQS0</accession>
<name>A0AAF3EQS0_9BILA</name>
<keyword evidence="2" id="KW-0732">Signal</keyword>
<dbReference type="AlphaFoldDB" id="A0AAF3EQS0"/>
<organism evidence="3 4">
    <name type="scientific">Mesorhabditis belari</name>
    <dbReference type="NCBI Taxonomy" id="2138241"/>
    <lineage>
        <taxon>Eukaryota</taxon>
        <taxon>Metazoa</taxon>
        <taxon>Ecdysozoa</taxon>
        <taxon>Nematoda</taxon>
        <taxon>Chromadorea</taxon>
        <taxon>Rhabditida</taxon>
        <taxon>Rhabditina</taxon>
        <taxon>Rhabditomorpha</taxon>
        <taxon>Rhabditoidea</taxon>
        <taxon>Rhabditidae</taxon>
        <taxon>Mesorhabditinae</taxon>
        <taxon>Mesorhabditis</taxon>
    </lineage>
</organism>